<dbReference type="RefSeq" id="WP_053602581.1">
    <property type="nucleotide sequence ID" value="NZ_CP012600.1"/>
</dbReference>
<organism evidence="1 2">
    <name type="scientific">Bacillus gobiensis</name>
    <dbReference type="NCBI Taxonomy" id="1441095"/>
    <lineage>
        <taxon>Bacteria</taxon>
        <taxon>Bacillati</taxon>
        <taxon>Bacillota</taxon>
        <taxon>Bacilli</taxon>
        <taxon>Bacillales</taxon>
        <taxon>Bacillaceae</taxon>
        <taxon>Bacillus</taxon>
    </lineage>
</organism>
<dbReference type="PROSITE" id="PS51257">
    <property type="entry name" value="PROKAR_LIPOPROTEIN"/>
    <property type="match status" value="1"/>
</dbReference>
<proteinExistence type="predicted"/>
<dbReference type="AlphaFoldDB" id="A0A0M3R955"/>
<evidence type="ECO:0000313" key="1">
    <source>
        <dbReference type="EMBL" id="ALC80836.1"/>
    </source>
</evidence>
<keyword evidence="2" id="KW-1185">Reference proteome</keyword>
<accession>A0A0M3R955</accession>
<name>A0A0M3R955_9BACI</name>
<dbReference type="EMBL" id="CP012600">
    <property type="protein sequence ID" value="ALC80836.1"/>
    <property type="molecule type" value="Genomic_DNA"/>
</dbReference>
<protein>
    <recommendedName>
        <fullName evidence="3">DUF3887 domain-containing protein</fullName>
    </recommendedName>
</protein>
<evidence type="ECO:0008006" key="3">
    <source>
        <dbReference type="Google" id="ProtNLM"/>
    </source>
</evidence>
<gene>
    <name evidence="1" type="ORF">AM592_03970</name>
</gene>
<sequence>MKYFYVFIFLSLLLITGCQNEDEGRDSRLVAVEEMLMAILNEDVSTMKKLYVEGSSPDPEEIINGKKAWGIEGLAFEDFKISEAGIHMFKASYNENTEAVAFRVKTMDDGRIMIDFIGHVKPL</sequence>
<dbReference type="PATRIC" id="fig|1441095.3.peg.873"/>
<reference evidence="1 2" key="2">
    <citation type="journal article" date="2016" name="Int. J. Syst. Evol. Microbiol.">
        <title>Bacillus gobiensis sp. nov., isolated from a soil sample.</title>
        <authorList>
            <person name="Liu B."/>
            <person name="Liu G.H."/>
            <person name="Cetin S."/>
            <person name="Schumann P."/>
            <person name="Pan Z.Z."/>
            <person name="Chen Q.Q."/>
        </authorList>
    </citation>
    <scope>NUCLEOTIDE SEQUENCE [LARGE SCALE GENOMIC DNA]</scope>
    <source>
        <strain evidence="1 2">FJAT-4402</strain>
    </source>
</reference>
<reference evidence="2" key="1">
    <citation type="submission" date="2015-08" db="EMBL/GenBank/DDBJ databases">
        <title>Genome sequencing project for genomic taxonomy and phylogenomics of Bacillus-like bacteria.</title>
        <authorList>
            <person name="Liu B."/>
            <person name="Wang J."/>
            <person name="Zhu Y."/>
            <person name="Liu G."/>
            <person name="Chen Q."/>
            <person name="Chen Z."/>
            <person name="Lan J."/>
            <person name="Che J."/>
            <person name="Ge C."/>
            <person name="Shi H."/>
            <person name="Pan Z."/>
            <person name="Liu X."/>
        </authorList>
    </citation>
    <scope>NUCLEOTIDE SEQUENCE [LARGE SCALE GENOMIC DNA]</scope>
    <source>
        <strain evidence="2">FJAT-4402</strain>
    </source>
</reference>
<dbReference type="OrthoDB" id="2868754at2"/>
<dbReference type="Proteomes" id="UP000067625">
    <property type="component" value="Chromosome"/>
</dbReference>
<evidence type="ECO:0000313" key="2">
    <source>
        <dbReference type="Proteomes" id="UP000067625"/>
    </source>
</evidence>